<comment type="caution">
    <text evidence="1">The sequence shown here is derived from an EMBL/GenBank/DDBJ whole genome shotgun (WGS) entry which is preliminary data.</text>
</comment>
<feature type="non-terminal residue" evidence="1">
    <location>
        <position position="1"/>
    </location>
</feature>
<dbReference type="GO" id="GO:0008168">
    <property type="term" value="F:methyltransferase activity"/>
    <property type="evidence" value="ECO:0007669"/>
    <property type="project" value="UniProtKB-KW"/>
</dbReference>
<accession>A0A7J6KM87</accession>
<reference evidence="1 2" key="1">
    <citation type="submission" date="2020-04" db="EMBL/GenBank/DDBJ databases">
        <title>Perkinsus olseni comparative genomics.</title>
        <authorList>
            <person name="Bogema D.R."/>
        </authorList>
    </citation>
    <scope>NUCLEOTIDE SEQUENCE [LARGE SCALE GENOMIC DNA]</scope>
    <source>
        <strain evidence="1">ATCC PRA-31</strain>
    </source>
</reference>
<evidence type="ECO:0000313" key="2">
    <source>
        <dbReference type="Proteomes" id="UP000572268"/>
    </source>
</evidence>
<keyword evidence="1" id="KW-0489">Methyltransferase</keyword>
<dbReference type="EMBL" id="JABANN010002198">
    <property type="protein sequence ID" value="KAF4648064.1"/>
    <property type="molecule type" value="Genomic_DNA"/>
</dbReference>
<dbReference type="GO" id="GO:0032259">
    <property type="term" value="P:methylation"/>
    <property type="evidence" value="ECO:0007669"/>
    <property type="project" value="UniProtKB-KW"/>
</dbReference>
<keyword evidence="1" id="KW-0808">Transferase</keyword>
<sequence>CWYRTHGRKRSIGIVFDSRNGLADNSTYQLVFNAVVHEAALQANTAHLWIFSMDYIATSPYTVLELGKAGISPDRPPLPPARSTDPNWPAQEAFDALVPALLQNPGDLGVAREITLSIAGERSGLGKIVGDSNLRVYLWPLTAWKASSRIESGRRCEGWCYPAEGMRCGSLNGRCHLEGIGNNDAVVRVIFPDDMTPLEGDVRYTLAIKALPLPVDEVGWFPM</sequence>
<dbReference type="AlphaFoldDB" id="A0A7J6KM87"/>
<organism evidence="1 2">
    <name type="scientific">Perkinsus olseni</name>
    <name type="common">Perkinsus atlanticus</name>
    <dbReference type="NCBI Taxonomy" id="32597"/>
    <lineage>
        <taxon>Eukaryota</taxon>
        <taxon>Sar</taxon>
        <taxon>Alveolata</taxon>
        <taxon>Perkinsozoa</taxon>
        <taxon>Perkinsea</taxon>
        <taxon>Perkinsida</taxon>
        <taxon>Perkinsidae</taxon>
        <taxon>Perkinsus</taxon>
    </lineage>
</organism>
<dbReference type="Proteomes" id="UP000572268">
    <property type="component" value="Unassembled WGS sequence"/>
</dbReference>
<name>A0A7J6KM87_PEROL</name>
<feature type="non-terminal residue" evidence="1">
    <location>
        <position position="223"/>
    </location>
</feature>
<gene>
    <name evidence="1" type="primary">PRMT10_2</name>
    <name evidence="1" type="ORF">FOL46_003432</name>
</gene>
<protein>
    <submittedName>
        <fullName evidence="1">Protein arginine methyltransferase 10</fullName>
    </submittedName>
</protein>
<proteinExistence type="predicted"/>
<evidence type="ECO:0000313" key="1">
    <source>
        <dbReference type="EMBL" id="KAF4648064.1"/>
    </source>
</evidence>